<dbReference type="Proteomes" id="UP000054282">
    <property type="component" value="Unassembled WGS sequence"/>
</dbReference>
<organism evidence="1 2">
    <name type="scientific">Plasmodium falciparum (isolate Dd2)</name>
    <dbReference type="NCBI Taxonomy" id="57267"/>
    <lineage>
        <taxon>Eukaryota</taxon>
        <taxon>Sar</taxon>
        <taxon>Alveolata</taxon>
        <taxon>Apicomplexa</taxon>
        <taxon>Aconoidasida</taxon>
        <taxon>Haemosporida</taxon>
        <taxon>Plasmodiidae</taxon>
        <taxon>Plasmodium</taxon>
        <taxon>Plasmodium (Laverania)</taxon>
    </lineage>
</organism>
<evidence type="ECO:0000313" key="1">
    <source>
        <dbReference type="EMBL" id="KOB89687.1"/>
    </source>
</evidence>
<gene>
    <name evidence="1" type="ORF">PFDG_05240</name>
</gene>
<sequence length="72" mass="8173">MLKKIPTVAIGVRSNGYVTQLNSTRELRKLLSIEKGHQYKKLSSQGVVPYIVEFLKDEDKTDLQFEGSLGYN</sequence>
<reference evidence="2" key="2">
    <citation type="submission" date="2006-09" db="EMBL/GenBank/DDBJ databases">
        <title>The genome sequence of Plasmodium falciparum Dd2.</title>
        <authorList>
            <consortium name="The Broad Institute Genome Sequencing Platform"/>
            <person name="Birren B."/>
            <person name="Lander E."/>
            <person name="Galagan J."/>
            <person name="Nusbaum C."/>
            <person name="Devon K."/>
            <person name="Henn M."/>
            <person name="Jaffe D."/>
            <person name="Butler J."/>
            <person name="Alvarez P."/>
            <person name="Gnerre S."/>
            <person name="Grabherr M."/>
            <person name="Kleber M."/>
            <person name="Mauceli E."/>
            <person name="Brockman W."/>
            <person name="MacCallum I.A."/>
            <person name="Rounsley S."/>
            <person name="Young S."/>
            <person name="LaButti K."/>
            <person name="Pushparaj V."/>
            <person name="DeCaprio D."/>
            <person name="Crawford M."/>
            <person name="Koehrsen M."/>
            <person name="Engels R."/>
            <person name="Montgomery P."/>
            <person name="Pearson M."/>
            <person name="Howarth C."/>
            <person name="Larson L."/>
            <person name="Luoma S."/>
            <person name="White J."/>
            <person name="Kodira C."/>
            <person name="Zeng Q."/>
            <person name="O'Leary S."/>
            <person name="Yandava C."/>
            <person name="Alvarado L."/>
            <person name="Wirth D."/>
            <person name="Volkman S."/>
            <person name="Hartl D."/>
        </authorList>
    </citation>
    <scope>NUCLEOTIDE SEQUENCE [LARGE SCALE GENOMIC DNA]</scope>
</reference>
<dbReference type="AlphaFoldDB" id="A0A0L7MA03"/>
<name>A0A0L7MA03_PLAF4</name>
<protein>
    <submittedName>
        <fullName evidence="1">Uncharacterized protein</fullName>
    </submittedName>
</protein>
<dbReference type="EMBL" id="GG702962">
    <property type="protein sequence ID" value="KOB89687.1"/>
    <property type="molecule type" value="Genomic_DNA"/>
</dbReference>
<evidence type="ECO:0000313" key="2">
    <source>
        <dbReference type="Proteomes" id="UP000054282"/>
    </source>
</evidence>
<dbReference type="InterPro" id="IPR011989">
    <property type="entry name" value="ARM-like"/>
</dbReference>
<proteinExistence type="predicted"/>
<dbReference type="KEGG" id="pfd:PFDG_05240"/>
<reference evidence="2" key="1">
    <citation type="submission" date="2006-09" db="EMBL/GenBank/DDBJ databases">
        <title>Annotation of Plasmodium falciparum Dd2.</title>
        <authorList>
            <consortium name="The Broad Institute Genome Sequencing Platform"/>
            <person name="Volkman S.K."/>
            <person name="Neafsey D.E."/>
            <person name="Dash A.P."/>
            <person name="Chitnis C.E."/>
            <person name="Hartl D.L."/>
            <person name="Young S.K."/>
            <person name="Zeng Q."/>
            <person name="Koehrsen M."/>
            <person name="Alvarado L."/>
            <person name="Berlin A."/>
            <person name="Borenstein D."/>
            <person name="Chapman S.B."/>
            <person name="Chen Z."/>
            <person name="Engels R."/>
            <person name="Freedman E."/>
            <person name="Gellesch M."/>
            <person name="Goldberg J."/>
            <person name="Griggs A."/>
            <person name="Gujja S."/>
            <person name="Heilman E.R."/>
            <person name="Heiman D.I."/>
            <person name="Howarth C."/>
            <person name="Jen D."/>
            <person name="Larson L."/>
            <person name="Mehta T."/>
            <person name="Neiman D."/>
            <person name="Park D."/>
            <person name="Pearson M."/>
            <person name="Roberts A."/>
            <person name="Saif S."/>
            <person name="Shea T."/>
            <person name="Shenoy N."/>
            <person name="Sisk P."/>
            <person name="Stolte C."/>
            <person name="Sykes S."/>
            <person name="Walk T."/>
            <person name="White J."/>
            <person name="Yandava C."/>
            <person name="Haas B."/>
            <person name="Henn M.R."/>
            <person name="Nusbaum C."/>
            <person name="Birren B."/>
        </authorList>
    </citation>
    <scope>NUCLEOTIDE SEQUENCE [LARGE SCALE GENOMIC DNA]</scope>
</reference>
<accession>A0A0L7MA03</accession>
<dbReference type="Gene3D" id="1.25.10.10">
    <property type="entry name" value="Leucine-rich Repeat Variant"/>
    <property type="match status" value="1"/>
</dbReference>